<comment type="caution">
    <text evidence="1">The sequence shown here is derived from an EMBL/GenBank/DDBJ whole genome shotgun (WGS) entry which is preliminary data.</text>
</comment>
<gene>
    <name evidence="1" type="ORF">BLNAU_23547</name>
</gene>
<evidence type="ECO:0000313" key="2">
    <source>
        <dbReference type="Proteomes" id="UP001281761"/>
    </source>
</evidence>
<sequence length="111" mass="12731">MFVSRIRDKSDRKAFYEQEPTERRQAYRVHGAFNKEHFCFDHDSSKSNVVHNDVESFHSHCKTSGLMEESHGDQEITHGKVGHTSISGIIDCDLLSSWRPGNRINETIGRA</sequence>
<proteinExistence type="predicted"/>
<keyword evidence="2" id="KW-1185">Reference proteome</keyword>
<protein>
    <recommendedName>
        <fullName evidence="3">Transposase</fullName>
    </recommendedName>
</protein>
<evidence type="ECO:0000313" key="1">
    <source>
        <dbReference type="EMBL" id="KAK2941535.1"/>
    </source>
</evidence>
<organism evidence="1 2">
    <name type="scientific">Blattamonas nauphoetae</name>
    <dbReference type="NCBI Taxonomy" id="2049346"/>
    <lineage>
        <taxon>Eukaryota</taxon>
        <taxon>Metamonada</taxon>
        <taxon>Preaxostyla</taxon>
        <taxon>Oxymonadida</taxon>
        <taxon>Blattamonas</taxon>
    </lineage>
</organism>
<accession>A0ABQ9WPX8</accession>
<evidence type="ECO:0008006" key="3">
    <source>
        <dbReference type="Google" id="ProtNLM"/>
    </source>
</evidence>
<dbReference type="Proteomes" id="UP001281761">
    <property type="component" value="Unassembled WGS sequence"/>
</dbReference>
<name>A0ABQ9WPX8_9EUKA</name>
<reference evidence="1 2" key="1">
    <citation type="journal article" date="2022" name="bioRxiv">
        <title>Genomics of Preaxostyla Flagellates Illuminates Evolutionary Transitions and the Path Towards Mitochondrial Loss.</title>
        <authorList>
            <person name="Novak L.V.F."/>
            <person name="Treitli S.C."/>
            <person name="Pyrih J."/>
            <person name="Halakuc P."/>
            <person name="Pipaliya S.V."/>
            <person name="Vacek V."/>
            <person name="Brzon O."/>
            <person name="Soukal P."/>
            <person name="Eme L."/>
            <person name="Dacks J.B."/>
            <person name="Karnkowska A."/>
            <person name="Elias M."/>
            <person name="Hampl V."/>
        </authorList>
    </citation>
    <scope>NUCLEOTIDE SEQUENCE [LARGE SCALE GENOMIC DNA]</scope>
    <source>
        <strain evidence="1">NAU3</strain>
        <tissue evidence="1">Gut</tissue>
    </source>
</reference>
<dbReference type="EMBL" id="JARBJD010000492">
    <property type="protein sequence ID" value="KAK2941535.1"/>
    <property type="molecule type" value="Genomic_DNA"/>
</dbReference>